<sequence>MNEWLPKNLLKRNALIELSRELEGELLFDDLSRIIYSTDASAYKEFPLAVVYPRHSDDLKKIVSFANTHLISLIPRTAGTSLAGQVVGNGIVVDVSRYLNHILELNVDERWVRVEPGVIRDELNLFLAEHGLFFAPETSTSNRAMIGGMIGNNSCGATSLRYGSTREHVLALTTILSDGSEEVFSILAPGES</sequence>
<evidence type="ECO:0000313" key="2">
    <source>
        <dbReference type="EMBL" id="NMC62233.1"/>
    </source>
</evidence>
<evidence type="ECO:0000313" key="3">
    <source>
        <dbReference type="Proteomes" id="UP000524246"/>
    </source>
</evidence>
<dbReference type="GO" id="GO:0004458">
    <property type="term" value="F:D-lactate dehydrogenase (cytochrome) activity"/>
    <property type="evidence" value="ECO:0007669"/>
    <property type="project" value="TreeGrafter"/>
</dbReference>
<dbReference type="Proteomes" id="UP000524246">
    <property type="component" value="Unassembled WGS sequence"/>
</dbReference>
<dbReference type="PANTHER" id="PTHR11748">
    <property type="entry name" value="D-LACTATE DEHYDROGENASE"/>
    <property type="match status" value="1"/>
</dbReference>
<dbReference type="PANTHER" id="PTHR11748:SF119">
    <property type="entry name" value="D-2-HYDROXYGLUTARATE DEHYDROGENASE"/>
    <property type="match status" value="1"/>
</dbReference>
<comment type="caution">
    <text evidence="2">The sequence shown here is derived from an EMBL/GenBank/DDBJ whole genome shotgun (WGS) entry which is preliminary data.</text>
</comment>
<proteinExistence type="predicted"/>
<feature type="non-terminal residue" evidence="2">
    <location>
        <position position="192"/>
    </location>
</feature>
<dbReference type="AlphaFoldDB" id="A0A7X9IIN4"/>
<protein>
    <submittedName>
        <fullName evidence="2">FAD-binding oxidoreductase</fullName>
    </submittedName>
</protein>
<dbReference type="GO" id="GO:1903457">
    <property type="term" value="P:lactate catabolic process"/>
    <property type="evidence" value="ECO:0007669"/>
    <property type="project" value="TreeGrafter"/>
</dbReference>
<name>A0A7X9IIN4_9DELT</name>
<organism evidence="2 3">
    <name type="scientific">SAR324 cluster bacterium</name>
    <dbReference type="NCBI Taxonomy" id="2024889"/>
    <lineage>
        <taxon>Bacteria</taxon>
        <taxon>Deltaproteobacteria</taxon>
        <taxon>SAR324 cluster</taxon>
    </lineage>
</organism>
<dbReference type="InterPro" id="IPR016166">
    <property type="entry name" value="FAD-bd_PCMH"/>
</dbReference>
<reference evidence="2 3" key="1">
    <citation type="journal article" date="2020" name="Biotechnol. Biofuels">
        <title>New insights from the biogas microbiome by comprehensive genome-resolved metagenomics of nearly 1600 species originating from multiple anaerobic digesters.</title>
        <authorList>
            <person name="Campanaro S."/>
            <person name="Treu L."/>
            <person name="Rodriguez-R L.M."/>
            <person name="Kovalovszki A."/>
            <person name="Ziels R.M."/>
            <person name="Maus I."/>
            <person name="Zhu X."/>
            <person name="Kougias P.G."/>
            <person name="Basile A."/>
            <person name="Luo G."/>
            <person name="Schluter A."/>
            <person name="Konstantinidis K.T."/>
            <person name="Angelidaki I."/>
        </authorList>
    </citation>
    <scope>NUCLEOTIDE SEQUENCE [LARGE SCALE GENOMIC DNA]</scope>
    <source>
        <strain evidence="2">AS27yjCOA_65</strain>
    </source>
</reference>
<dbReference type="InterPro" id="IPR006094">
    <property type="entry name" value="Oxid_FAD_bind_N"/>
</dbReference>
<dbReference type="GO" id="GO:0008720">
    <property type="term" value="F:D-lactate dehydrogenase (NAD+) activity"/>
    <property type="evidence" value="ECO:0007669"/>
    <property type="project" value="TreeGrafter"/>
</dbReference>
<feature type="domain" description="FAD-binding PCMH-type" evidence="1">
    <location>
        <begin position="43"/>
        <end position="192"/>
    </location>
</feature>
<evidence type="ECO:0000259" key="1">
    <source>
        <dbReference type="PROSITE" id="PS51387"/>
    </source>
</evidence>
<dbReference type="EMBL" id="JAAZON010000140">
    <property type="protein sequence ID" value="NMC62233.1"/>
    <property type="molecule type" value="Genomic_DNA"/>
</dbReference>
<gene>
    <name evidence="2" type="ORF">GYA55_03610</name>
</gene>
<dbReference type="InterPro" id="IPR016169">
    <property type="entry name" value="FAD-bd_PCMH_sub2"/>
</dbReference>
<dbReference type="InterPro" id="IPR036318">
    <property type="entry name" value="FAD-bd_PCMH-like_sf"/>
</dbReference>
<dbReference type="Pfam" id="PF01565">
    <property type="entry name" value="FAD_binding_4"/>
    <property type="match status" value="1"/>
</dbReference>
<dbReference type="SUPFAM" id="SSF56176">
    <property type="entry name" value="FAD-binding/transporter-associated domain-like"/>
    <property type="match status" value="1"/>
</dbReference>
<dbReference type="Gene3D" id="3.30.465.10">
    <property type="match status" value="1"/>
</dbReference>
<dbReference type="PROSITE" id="PS51387">
    <property type="entry name" value="FAD_PCMH"/>
    <property type="match status" value="1"/>
</dbReference>
<accession>A0A7X9IIN4</accession>
<dbReference type="GO" id="GO:0071949">
    <property type="term" value="F:FAD binding"/>
    <property type="evidence" value="ECO:0007669"/>
    <property type="project" value="InterPro"/>
</dbReference>